<organism evidence="1">
    <name type="scientific">Geobacter sp. (strain M21)</name>
    <dbReference type="NCBI Taxonomy" id="443144"/>
    <lineage>
        <taxon>Bacteria</taxon>
        <taxon>Pseudomonadati</taxon>
        <taxon>Thermodesulfobacteriota</taxon>
        <taxon>Desulfuromonadia</taxon>
        <taxon>Geobacterales</taxon>
        <taxon>Geobacteraceae</taxon>
        <taxon>Geobacter</taxon>
    </lineage>
</organism>
<proteinExistence type="predicted"/>
<name>C6DZC8_GEOSM</name>
<dbReference type="AlphaFoldDB" id="C6DZC8"/>
<dbReference type="EMBL" id="CP001661">
    <property type="protein sequence ID" value="ACT18436.1"/>
    <property type="molecule type" value="Genomic_DNA"/>
</dbReference>
<evidence type="ECO:0000313" key="1">
    <source>
        <dbReference type="EMBL" id="ACT18436.1"/>
    </source>
</evidence>
<sequence length="90" mass="10386">MAARNHDPVQTWPATYKGRIPVVVGSEQPRVHSDWYKEKEVAKGQLLLTCVYLFDRTNVVKEIEFDRKTDSEGNYQFTVWRASGIPCKAQ</sequence>
<accession>C6DZC8</accession>
<reference evidence="1" key="1">
    <citation type="submission" date="2009-07" db="EMBL/GenBank/DDBJ databases">
        <title>Complete sequence of Geobacter sp. M21.</title>
        <authorList>
            <consortium name="US DOE Joint Genome Institute"/>
            <person name="Lucas S."/>
            <person name="Copeland A."/>
            <person name="Lapidus A."/>
            <person name="Glavina del Rio T."/>
            <person name="Dalin E."/>
            <person name="Tice H."/>
            <person name="Bruce D."/>
            <person name="Goodwin L."/>
            <person name="Pitluck S."/>
            <person name="Saunders E."/>
            <person name="Brettin T."/>
            <person name="Detter J.C."/>
            <person name="Han C."/>
            <person name="Larimer F."/>
            <person name="Land M."/>
            <person name="Hauser L."/>
            <person name="Kyrpides N."/>
            <person name="Ovchinnikova G."/>
            <person name="Lovley D."/>
        </authorList>
    </citation>
    <scope>NUCLEOTIDE SEQUENCE [LARGE SCALE GENOMIC DNA]</scope>
    <source>
        <strain evidence="1">M21</strain>
    </source>
</reference>
<protein>
    <submittedName>
        <fullName evidence="1">Uncharacterized protein</fullName>
    </submittedName>
</protein>
<dbReference type="KEGG" id="gem:GM21_2389"/>
<dbReference type="HOGENOM" id="CLU_2436619_0_0_7"/>
<gene>
    <name evidence="1" type="ordered locus">GM21_2389</name>
</gene>